<organism evidence="2 3">
    <name type="scientific">Romanomermis culicivorax</name>
    <name type="common">Nematode worm</name>
    <dbReference type="NCBI Taxonomy" id="13658"/>
    <lineage>
        <taxon>Eukaryota</taxon>
        <taxon>Metazoa</taxon>
        <taxon>Ecdysozoa</taxon>
        <taxon>Nematoda</taxon>
        <taxon>Enoplea</taxon>
        <taxon>Dorylaimia</taxon>
        <taxon>Mermithida</taxon>
        <taxon>Mermithoidea</taxon>
        <taxon>Mermithidae</taxon>
        <taxon>Romanomermis</taxon>
    </lineage>
</organism>
<keyword evidence="2" id="KW-1185">Reference proteome</keyword>
<dbReference type="WBParaSite" id="nRc.2.0.1.t23622-RA">
    <property type="protein sequence ID" value="nRc.2.0.1.t23622-RA"/>
    <property type="gene ID" value="nRc.2.0.1.g23622"/>
</dbReference>
<accession>A0A915JBT4</accession>
<evidence type="ECO:0000313" key="3">
    <source>
        <dbReference type="WBParaSite" id="nRc.2.0.1.t23622-RA"/>
    </source>
</evidence>
<feature type="region of interest" description="Disordered" evidence="1">
    <location>
        <begin position="32"/>
        <end position="67"/>
    </location>
</feature>
<evidence type="ECO:0000256" key="1">
    <source>
        <dbReference type="SAM" id="MobiDB-lite"/>
    </source>
</evidence>
<name>A0A915JBT4_ROMCU</name>
<dbReference type="Proteomes" id="UP000887565">
    <property type="component" value="Unplaced"/>
</dbReference>
<dbReference type="AlphaFoldDB" id="A0A915JBT4"/>
<protein>
    <submittedName>
        <fullName evidence="3">Uncharacterized protein</fullName>
    </submittedName>
</protein>
<reference evidence="3" key="1">
    <citation type="submission" date="2022-11" db="UniProtKB">
        <authorList>
            <consortium name="WormBaseParasite"/>
        </authorList>
    </citation>
    <scope>IDENTIFICATION</scope>
</reference>
<proteinExistence type="predicted"/>
<sequence>MSSQNKQGGAKKAKKVGLAAMEAAMLRIEARMGETPLTGGQKKTETKEGAAAYNRVGNPRQQQRCCQ</sequence>
<evidence type="ECO:0000313" key="2">
    <source>
        <dbReference type="Proteomes" id="UP000887565"/>
    </source>
</evidence>